<feature type="compositionally biased region" description="Low complexity" evidence="1">
    <location>
        <begin position="71"/>
        <end position="88"/>
    </location>
</feature>
<feature type="compositionally biased region" description="Polar residues" evidence="1">
    <location>
        <begin position="176"/>
        <end position="187"/>
    </location>
</feature>
<organism evidence="2 3">
    <name type="scientific">Chionoecetes opilio</name>
    <name type="common">Atlantic snow crab</name>
    <name type="synonym">Cancer opilio</name>
    <dbReference type="NCBI Taxonomy" id="41210"/>
    <lineage>
        <taxon>Eukaryota</taxon>
        <taxon>Metazoa</taxon>
        <taxon>Ecdysozoa</taxon>
        <taxon>Arthropoda</taxon>
        <taxon>Crustacea</taxon>
        <taxon>Multicrustacea</taxon>
        <taxon>Malacostraca</taxon>
        <taxon>Eumalacostraca</taxon>
        <taxon>Eucarida</taxon>
        <taxon>Decapoda</taxon>
        <taxon>Pleocyemata</taxon>
        <taxon>Brachyura</taxon>
        <taxon>Eubrachyura</taxon>
        <taxon>Majoidea</taxon>
        <taxon>Majidae</taxon>
        <taxon>Chionoecetes</taxon>
    </lineage>
</organism>
<feature type="region of interest" description="Disordered" evidence="1">
    <location>
        <begin position="493"/>
        <end position="525"/>
    </location>
</feature>
<feature type="compositionally biased region" description="Low complexity" evidence="1">
    <location>
        <begin position="509"/>
        <end position="525"/>
    </location>
</feature>
<name>A0A8J4YA59_CHIOP</name>
<evidence type="ECO:0000256" key="1">
    <source>
        <dbReference type="SAM" id="MobiDB-lite"/>
    </source>
</evidence>
<feature type="region of interest" description="Disordered" evidence="1">
    <location>
        <begin position="101"/>
        <end position="188"/>
    </location>
</feature>
<feature type="compositionally biased region" description="Low complexity" evidence="1">
    <location>
        <begin position="272"/>
        <end position="283"/>
    </location>
</feature>
<gene>
    <name evidence="2" type="ORF">GWK47_041145</name>
</gene>
<dbReference type="OrthoDB" id="1923159at2759"/>
<feature type="compositionally biased region" description="Low complexity" evidence="1">
    <location>
        <begin position="1"/>
        <end position="27"/>
    </location>
</feature>
<dbReference type="EMBL" id="JACEEZ010007257">
    <property type="protein sequence ID" value="KAG0724180.1"/>
    <property type="molecule type" value="Genomic_DNA"/>
</dbReference>
<feature type="region of interest" description="Disordered" evidence="1">
    <location>
        <begin position="250"/>
        <end position="283"/>
    </location>
</feature>
<dbReference type="Proteomes" id="UP000770661">
    <property type="component" value="Unassembled WGS sequence"/>
</dbReference>
<feature type="compositionally biased region" description="Low complexity" evidence="1">
    <location>
        <begin position="130"/>
        <end position="159"/>
    </location>
</feature>
<evidence type="ECO:0000313" key="3">
    <source>
        <dbReference type="Proteomes" id="UP000770661"/>
    </source>
</evidence>
<reference evidence="2" key="1">
    <citation type="submission" date="2020-07" db="EMBL/GenBank/DDBJ databases">
        <title>The High-quality genome of the commercially important snow crab, Chionoecetes opilio.</title>
        <authorList>
            <person name="Jeong J.-H."/>
            <person name="Ryu S."/>
        </authorList>
    </citation>
    <scope>NUCLEOTIDE SEQUENCE</scope>
    <source>
        <strain evidence="2">MADBK_172401_WGS</strain>
        <tissue evidence="2">Digestive gland</tissue>
    </source>
</reference>
<dbReference type="AlphaFoldDB" id="A0A8J4YA59"/>
<protein>
    <submittedName>
        <fullName evidence="2">Uncharacterized protein</fullName>
    </submittedName>
</protein>
<feature type="compositionally biased region" description="Low complexity" evidence="1">
    <location>
        <begin position="43"/>
        <end position="53"/>
    </location>
</feature>
<sequence>MMSHSVSPVATSSPSSGQESCTSSASTTPPPPFDGPIIPSSPLPCSSSPVPVSYVQGLCQDDSSPLPTPPSSLSSSSEPSSSLPLPQHFSRSAAAASLFSDNNNSFFSSGPALPLQRTSPPLPLASTSLQQQQQQPKQQNQQQQNQHQPQQQQQTQQQPSQPPLHSKRVTNHQHTRGSTPDWTNKSSEVFDMDGVFPSQSHTNGTWNSIFDFEKSDDLPTSSNFVDDELGFDPFEETNKALAEDIKIEQKQQQLRNQHQISQHLHHHHHHQTQLQPQHQQHQHQQIRTGIKSLMDYSSSGQSRARLPPPGFNGLSSFNSYGLPRQSQPEQGKLLPPFLGGLPNNPSLGTPGIGSGPTVPPPMNGMVGSSGLGVPPGLGGNLLGSNNSGGLGSGGLPGGITNNMPQHLVTPTPLLSMDTPLSASQGPPGIGLPKGDAFLLKDLENGLRSMLPTISSVSTMNTLNTVNTLNSLAGGASNQTSQNNPLANFLNMAHQHQQQQHQQQHHHQQQKQQQQQQQQQHPSQQSLLHQLTMSSLATSHKGMLFLTCNLAVGR</sequence>
<evidence type="ECO:0000313" key="2">
    <source>
        <dbReference type="EMBL" id="KAG0724180.1"/>
    </source>
</evidence>
<comment type="caution">
    <text evidence="2">The sequence shown here is derived from an EMBL/GenBank/DDBJ whole genome shotgun (WGS) entry which is preliminary data.</text>
</comment>
<feature type="region of interest" description="Disordered" evidence="1">
    <location>
        <begin position="1"/>
        <end position="88"/>
    </location>
</feature>
<accession>A0A8J4YA59</accession>
<keyword evidence="3" id="KW-1185">Reference proteome</keyword>
<feature type="compositionally biased region" description="Basic residues" evidence="1">
    <location>
        <begin position="165"/>
        <end position="175"/>
    </location>
</feature>
<proteinExistence type="predicted"/>
<feature type="compositionally biased region" description="Pro residues" evidence="1">
    <location>
        <begin position="28"/>
        <end position="42"/>
    </location>
</feature>